<dbReference type="GO" id="GO:0055085">
    <property type="term" value="P:transmembrane transport"/>
    <property type="evidence" value="ECO:0007669"/>
    <property type="project" value="InterPro"/>
</dbReference>
<evidence type="ECO:0000256" key="5">
    <source>
        <dbReference type="ARBA" id="ARBA00022989"/>
    </source>
</evidence>
<dbReference type="RefSeq" id="WP_277537614.1">
    <property type="nucleotide sequence ID" value="NZ_JAPDIA010000008.1"/>
</dbReference>
<gene>
    <name evidence="9" type="ORF">OMP40_33045</name>
</gene>
<evidence type="ECO:0000256" key="6">
    <source>
        <dbReference type="ARBA" id="ARBA00023136"/>
    </source>
</evidence>
<feature type="domain" description="ABC transmembrane type-1" evidence="8">
    <location>
        <begin position="74"/>
        <end position="274"/>
    </location>
</feature>
<dbReference type="EMBL" id="JAPDIA010000008">
    <property type="protein sequence ID" value="MDG0813584.1"/>
    <property type="molecule type" value="Genomic_DNA"/>
</dbReference>
<comment type="caution">
    <text evidence="9">The sequence shown here is derived from an EMBL/GenBank/DDBJ whole genome shotgun (WGS) entry which is preliminary data.</text>
</comment>
<feature type="transmembrane region" description="Helical" evidence="7">
    <location>
        <begin position="139"/>
        <end position="160"/>
    </location>
</feature>
<comment type="similarity">
    <text evidence="7">Belongs to the binding-protein-dependent transport system permease family.</text>
</comment>
<evidence type="ECO:0000256" key="7">
    <source>
        <dbReference type="RuleBase" id="RU363032"/>
    </source>
</evidence>
<organism evidence="9 10">
    <name type="scientific">Cohnella rhizosphaerae</name>
    <dbReference type="NCBI Taxonomy" id="1457232"/>
    <lineage>
        <taxon>Bacteria</taxon>
        <taxon>Bacillati</taxon>
        <taxon>Bacillota</taxon>
        <taxon>Bacilli</taxon>
        <taxon>Bacillales</taxon>
        <taxon>Paenibacillaceae</taxon>
        <taxon>Cohnella</taxon>
    </lineage>
</organism>
<dbReference type="InterPro" id="IPR000515">
    <property type="entry name" value="MetI-like"/>
</dbReference>
<feature type="transmembrane region" description="Helical" evidence="7">
    <location>
        <begin position="73"/>
        <end position="96"/>
    </location>
</feature>
<evidence type="ECO:0000313" key="10">
    <source>
        <dbReference type="Proteomes" id="UP001153404"/>
    </source>
</evidence>
<accession>A0A9X4QWE1</accession>
<dbReference type="SUPFAM" id="SSF161098">
    <property type="entry name" value="MetI-like"/>
    <property type="match status" value="1"/>
</dbReference>
<keyword evidence="10" id="KW-1185">Reference proteome</keyword>
<evidence type="ECO:0000259" key="8">
    <source>
        <dbReference type="PROSITE" id="PS50928"/>
    </source>
</evidence>
<dbReference type="InterPro" id="IPR035906">
    <property type="entry name" value="MetI-like_sf"/>
</dbReference>
<dbReference type="Pfam" id="PF00528">
    <property type="entry name" value="BPD_transp_1"/>
    <property type="match status" value="1"/>
</dbReference>
<dbReference type="CDD" id="cd06261">
    <property type="entry name" value="TM_PBP2"/>
    <property type="match status" value="1"/>
</dbReference>
<keyword evidence="3" id="KW-1003">Cell membrane</keyword>
<dbReference type="PANTHER" id="PTHR43744:SF9">
    <property type="entry name" value="POLYGALACTURONAN_RHAMNOGALACTURONAN TRANSPORT SYSTEM PERMEASE PROTEIN YTCP"/>
    <property type="match status" value="1"/>
</dbReference>
<feature type="transmembrane region" description="Helical" evidence="7">
    <location>
        <begin position="14"/>
        <end position="34"/>
    </location>
</feature>
<dbReference type="PANTHER" id="PTHR43744">
    <property type="entry name" value="ABC TRANSPORTER PERMEASE PROTEIN MG189-RELATED-RELATED"/>
    <property type="match status" value="1"/>
</dbReference>
<sequence length="289" mass="32641">MHFKTRSDRWFDGINYLLLSVVGLCMVFPLLYIFSVSFSTMQDYIQKDIVLWPSHWDLGAYEYIFDTPVFGRAMLVSACLTVVITLFNLLMTSSMAFATVHSFVGSKLILRMIIFTLLFSPGLIPSYLMVRNLHLIDTYWALILPGAISTFNLIVIRQFFQNLPKEIFEASKIDGAHELQMFTKLVLPLSKPALAAFALFYAVDAWNAYFNVILYINDTTKWTIQVVLRQIVIVSPPDNNLIASLLKDPPPAQTVQMAAVLVATLPVLVIYPFLQKHFAKGVMLGSVKG</sequence>
<evidence type="ECO:0000256" key="2">
    <source>
        <dbReference type="ARBA" id="ARBA00022448"/>
    </source>
</evidence>
<keyword evidence="4 7" id="KW-0812">Transmembrane</keyword>
<keyword evidence="6 7" id="KW-0472">Membrane</keyword>
<proteinExistence type="inferred from homology"/>
<reference evidence="9" key="1">
    <citation type="submission" date="2022-10" db="EMBL/GenBank/DDBJ databases">
        <title>Comparative genomic analysis of Cohnella hashimotonis sp. nov., isolated from the International Space Station.</title>
        <authorList>
            <person name="Simpson A."/>
            <person name="Venkateswaran K."/>
        </authorList>
    </citation>
    <scope>NUCLEOTIDE SEQUENCE</scope>
    <source>
        <strain evidence="9">DSM 28161</strain>
    </source>
</reference>
<evidence type="ECO:0000256" key="3">
    <source>
        <dbReference type="ARBA" id="ARBA00022475"/>
    </source>
</evidence>
<dbReference type="PROSITE" id="PS50928">
    <property type="entry name" value="ABC_TM1"/>
    <property type="match status" value="1"/>
</dbReference>
<evidence type="ECO:0000313" key="9">
    <source>
        <dbReference type="EMBL" id="MDG0813584.1"/>
    </source>
</evidence>
<comment type="subcellular location">
    <subcellularLocation>
        <location evidence="1 7">Cell membrane</location>
        <topology evidence="1 7">Multi-pass membrane protein</topology>
    </subcellularLocation>
</comment>
<dbReference type="GO" id="GO:0005886">
    <property type="term" value="C:plasma membrane"/>
    <property type="evidence" value="ECO:0007669"/>
    <property type="project" value="UniProtKB-SubCell"/>
</dbReference>
<feature type="transmembrane region" description="Helical" evidence="7">
    <location>
        <begin position="108"/>
        <end position="127"/>
    </location>
</feature>
<dbReference type="AlphaFoldDB" id="A0A9X4QWE1"/>
<keyword evidence="2 7" id="KW-0813">Transport</keyword>
<evidence type="ECO:0000256" key="1">
    <source>
        <dbReference type="ARBA" id="ARBA00004651"/>
    </source>
</evidence>
<protein>
    <submittedName>
        <fullName evidence="9">Carbohydrate ABC transporter permease</fullName>
    </submittedName>
</protein>
<dbReference type="Proteomes" id="UP001153404">
    <property type="component" value="Unassembled WGS sequence"/>
</dbReference>
<evidence type="ECO:0000256" key="4">
    <source>
        <dbReference type="ARBA" id="ARBA00022692"/>
    </source>
</evidence>
<keyword evidence="5 7" id="KW-1133">Transmembrane helix</keyword>
<name>A0A9X4QWE1_9BACL</name>
<dbReference type="Gene3D" id="1.10.3720.10">
    <property type="entry name" value="MetI-like"/>
    <property type="match status" value="1"/>
</dbReference>
<feature type="transmembrane region" description="Helical" evidence="7">
    <location>
        <begin position="255"/>
        <end position="274"/>
    </location>
</feature>